<name>A0A8B7NDQ2_HYAAZ</name>
<keyword evidence="2" id="KW-0808">Transferase</keyword>
<evidence type="ECO:0000256" key="2">
    <source>
        <dbReference type="ARBA" id="ARBA00022679"/>
    </source>
</evidence>
<comment type="similarity">
    <text evidence="1">Belongs to the sulfotransferase 1 family.</text>
</comment>
<protein>
    <submittedName>
        <fullName evidence="5 6">Sulfotransferase 1A1 isoform X1</fullName>
    </submittedName>
</protein>
<evidence type="ECO:0000313" key="6">
    <source>
        <dbReference type="RefSeq" id="XP_047736370.1"/>
    </source>
</evidence>
<dbReference type="GO" id="GO:0008146">
    <property type="term" value="F:sulfotransferase activity"/>
    <property type="evidence" value="ECO:0007669"/>
    <property type="project" value="InterPro"/>
</dbReference>
<gene>
    <name evidence="5 6" type="primary">LOC108668969</name>
</gene>
<dbReference type="OMA" id="VHTEYTI"/>
<keyword evidence="4" id="KW-1185">Reference proteome</keyword>
<dbReference type="OrthoDB" id="205623at2759"/>
<dbReference type="AlphaFoldDB" id="A0A8B7NDQ2"/>
<evidence type="ECO:0000313" key="5">
    <source>
        <dbReference type="RefSeq" id="XP_018011735.1"/>
    </source>
</evidence>
<dbReference type="GeneID" id="108668969"/>
<accession>A0A8B7NDQ2</accession>
<evidence type="ECO:0000313" key="4">
    <source>
        <dbReference type="Proteomes" id="UP000694843"/>
    </source>
</evidence>
<dbReference type="RefSeq" id="XP_018011735.1">
    <property type="nucleotide sequence ID" value="XM_018156246.2"/>
</dbReference>
<evidence type="ECO:0000256" key="1">
    <source>
        <dbReference type="ARBA" id="ARBA00005771"/>
    </source>
</evidence>
<dbReference type="Gene3D" id="3.40.50.300">
    <property type="entry name" value="P-loop containing nucleotide triphosphate hydrolases"/>
    <property type="match status" value="1"/>
</dbReference>
<dbReference type="PANTHER" id="PTHR11783">
    <property type="entry name" value="SULFOTRANSFERASE SULT"/>
    <property type="match status" value="1"/>
</dbReference>
<organism evidence="4 5">
    <name type="scientific">Hyalella azteca</name>
    <name type="common">Amphipod</name>
    <dbReference type="NCBI Taxonomy" id="294128"/>
    <lineage>
        <taxon>Eukaryota</taxon>
        <taxon>Metazoa</taxon>
        <taxon>Ecdysozoa</taxon>
        <taxon>Arthropoda</taxon>
        <taxon>Crustacea</taxon>
        <taxon>Multicrustacea</taxon>
        <taxon>Malacostraca</taxon>
        <taxon>Eumalacostraca</taxon>
        <taxon>Peracarida</taxon>
        <taxon>Amphipoda</taxon>
        <taxon>Senticaudata</taxon>
        <taxon>Talitrida</taxon>
        <taxon>Talitroidea</taxon>
        <taxon>Hyalellidae</taxon>
        <taxon>Hyalella</taxon>
    </lineage>
</organism>
<dbReference type="SUPFAM" id="SSF52540">
    <property type="entry name" value="P-loop containing nucleoside triphosphate hydrolases"/>
    <property type="match status" value="1"/>
</dbReference>
<reference evidence="5 6" key="1">
    <citation type="submission" date="2025-04" db="UniProtKB">
        <authorList>
            <consortium name="RefSeq"/>
        </authorList>
    </citation>
    <scope>IDENTIFICATION</scope>
    <source>
        <tissue evidence="5 6">Whole organism</tissue>
    </source>
</reference>
<dbReference type="InterPro" id="IPR000863">
    <property type="entry name" value="Sulfotransferase_dom"/>
</dbReference>
<sequence length="390" mass="44461">MYWSRYGRSVWQVRKLAATSSRYPACRPFSARSEHMDQSVRSLLRYKRASGVGLCVATLLGCLWLRRRKHDRRQRLLEGCVRVPLVPGHYEPNIVFYRYGGYVFPEQIVLSGVLQELPNFQARETDVIVASFPKTGTTWVQEIVYMLTHDCRSSTDDDATLETRFPYLEYPYPGLKTVAATPGPRCIKTHLPYHLLPPSVTTAGAKVVYVTRNPRDTVVSYYHFARLLTSAGFIGTLDDFIDDFLDEKVPYSPFLSHVREYRAAAAAASHDSLLCVSYEQLTADPKGVVRAIAKHLNVAVSEEDVQFVVDHTSFSAMSNNKSVNYEHWKDIGFAHKDRGNFLRKGKIGDWETSLNVEQKARFASWEARNLRPDDAPFVYDVRSALEKYGR</sequence>
<proteinExistence type="inferred from homology"/>
<dbReference type="KEGG" id="hazt:108668969"/>
<dbReference type="Proteomes" id="UP000694843">
    <property type="component" value="Unplaced"/>
</dbReference>
<dbReference type="Pfam" id="PF00685">
    <property type="entry name" value="Sulfotransfer_1"/>
    <property type="match status" value="1"/>
</dbReference>
<dbReference type="InterPro" id="IPR027417">
    <property type="entry name" value="P-loop_NTPase"/>
</dbReference>
<evidence type="ECO:0000259" key="3">
    <source>
        <dbReference type="Pfam" id="PF00685"/>
    </source>
</evidence>
<feature type="domain" description="Sulfotransferase" evidence="3">
    <location>
        <begin position="125"/>
        <end position="367"/>
    </location>
</feature>
<dbReference type="RefSeq" id="XP_047736370.1">
    <property type="nucleotide sequence ID" value="XM_047880414.1"/>
</dbReference>